<dbReference type="PANTHER" id="PTHR33798:SF5">
    <property type="entry name" value="FLAVIN REDUCTASE LIKE DOMAIN-CONTAINING PROTEIN"/>
    <property type="match status" value="1"/>
</dbReference>
<evidence type="ECO:0000313" key="7">
    <source>
        <dbReference type="Proteomes" id="UP000328092"/>
    </source>
</evidence>
<dbReference type="OrthoDB" id="9783347at2"/>
<dbReference type="SUPFAM" id="SSF50475">
    <property type="entry name" value="FMN-binding split barrel"/>
    <property type="match status" value="1"/>
</dbReference>
<protein>
    <recommendedName>
        <fullName evidence="5">Flavin reductase like domain-containing protein</fullName>
    </recommendedName>
</protein>
<dbReference type="EMBL" id="CAADFC020000014">
    <property type="protein sequence ID" value="VIO72229.1"/>
    <property type="molecule type" value="Genomic_DNA"/>
</dbReference>
<comment type="caution">
    <text evidence="6">The sequence shown here is derived from an EMBL/GenBank/DDBJ whole genome shotgun (WGS) entry which is preliminary data.</text>
</comment>
<accession>A0A508TBJ3</accession>
<evidence type="ECO:0000256" key="1">
    <source>
        <dbReference type="ARBA" id="ARBA00001917"/>
    </source>
</evidence>
<dbReference type="PANTHER" id="PTHR33798">
    <property type="entry name" value="FLAVOPROTEIN OXYGENASE"/>
    <property type="match status" value="1"/>
</dbReference>
<dbReference type="InterPro" id="IPR002563">
    <property type="entry name" value="Flavin_Rdtase-like_dom"/>
</dbReference>
<dbReference type="AlphaFoldDB" id="A0A508TBJ3"/>
<comment type="cofactor">
    <cofactor evidence="1">
        <name>FMN</name>
        <dbReference type="ChEBI" id="CHEBI:58210"/>
    </cofactor>
</comment>
<keyword evidence="2" id="KW-0285">Flavoprotein</keyword>
<dbReference type="SMART" id="SM00903">
    <property type="entry name" value="Flavin_Reduct"/>
    <property type="match status" value="1"/>
</dbReference>
<dbReference type="InterPro" id="IPR012349">
    <property type="entry name" value="Split_barrel_FMN-bd"/>
</dbReference>
<feature type="domain" description="Flavin reductase like" evidence="5">
    <location>
        <begin position="19"/>
        <end position="178"/>
    </location>
</feature>
<evidence type="ECO:0000256" key="3">
    <source>
        <dbReference type="ARBA" id="ARBA00022643"/>
    </source>
</evidence>
<evidence type="ECO:0000313" key="6">
    <source>
        <dbReference type="EMBL" id="VIO72229.1"/>
    </source>
</evidence>
<comment type="similarity">
    <text evidence="4">Belongs to the flavoredoxin family.</text>
</comment>
<dbReference type="Pfam" id="PF01613">
    <property type="entry name" value="Flavin_Reduct"/>
    <property type="match status" value="1"/>
</dbReference>
<gene>
    <name evidence="6" type="ORF">CI1B_38730</name>
</gene>
<dbReference type="Proteomes" id="UP000328092">
    <property type="component" value="Unassembled WGS sequence"/>
</dbReference>
<sequence length="206" mass="23657">MEYAPEDLTQRERYKVLTSFVLPRPIAWVTSLGEGGVVNAAPFSFFNAMCEDPPLCVFAVNRRPDHREKDTLVNIRRTGEFVVNLTDEPLARAMHESSGDFPPEIGEPDYLGLKLAPSRRVAVPRLADAPWAMECKTWKLIDVNGDRQLIMGEGIHFYIRDDLWDHDAMRVHMERYHPIGRMFADRYCRTDDRVVFPAAKGRHSRG</sequence>
<organism evidence="6 7">
    <name type="scientific">Bradyrhizobium ivorense</name>
    <dbReference type="NCBI Taxonomy" id="2511166"/>
    <lineage>
        <taxon>Bacteria</taxon>
        <taxon>Pseudomonadati</taxon>
        <taxon>Pseudomonadota</taxon>
        <taxon>Alphaproteobacteria</taxon>
        <taxon>Hyphomicrobiales</taxon>
        <taxon>Nitrobacteraceae</taxon>
        <taxon>Bradyrhizobium</taxon>
    </lineage>
</organism>
<keyword evidence="3" id="KW-0288">FMN</keyword>
<reference evidence="6" key="1">
    <citation type="submission" date="2019-02" db="EMBL/GenBank/DDBJ databases">
        <authorList>
            <person name="Pothier F.J."/>
        </authorList>
    </citation>
    <scope>NUCLEOTIDE SEQUENCE</scope>
    <source>
        <strain evidence="6">CI-1B</strain>
    </source>
</reference>
<evidence type="ECO:0000256" key="2">
    <source>
        <dbReference type="ARBA" id="ARBA00022630"/>
    </source>
</evidence>
<evidence type="ECO:0000259" key="5">
    <source>
        <dbReference type="SMART" id="SM00903"/>
    </source>
</evidence>
<dbReference type="GO" id="GO:0016646">
    <property type="term" value="F:oxidoreductase activity, acting on the CH-NH group of donors, NAD or NADP as acceptor"/>
    <property type="evidence" value="ECO:0007669"/>
    <property type="project" value="UniProtKB-ARBA"/>
</dbReference>
<keyword evidence="7" id="KW-1185">Reference proteome</keyword>
<dbReference type="Gene3D" id="2.30.110.10">
    <property type="entry name" value="Electron Transport, Fmn-binding Protein, Chain A"/>
    <property type="match status" value="1"/>
</dbReference>
<dbReference type="RefSeq" id="WP_139861144.1">
    <property type="nucleotide sequence ID" value="NZ_CAADFC020000014.1"/>
</dbReference>
<evidence type="ECO:0000256" key="4">
    <source>
        <dbReference type="ARBA" id="ARBA00038054"/>
    </source>
</evidence>
<name>A0A508TBJ3_9BRAD</name>
<proteinExistence type="inferred from homology"/>
<dbReference type="GO" id="GO:0010181">
    <property type="term" value="F:FMN binding"/>
    <property type="evidence" value="ECO:0007669"/>
    <property type="project" value="InterPro"/>
</dbReference>